<evidence type="ECO:0000313" key="5">
    <source>
        <dbReference type="Proteomes" id="UP000663829"/>
    </source>
</evidence>
<sequence length="177" mass="20507">MKSQYVVPDIADFRISKAKCEQNEYDILIYVKNSESFSCLYDENKWPNLIGEEKFVLPLKPSIPPQLSIVIKNVGYRIDFASFCDDLKAAYSGVEKTVRLRNKDQFETKLVKVEFNNGETRDKILKRGKIIANYISYDVDEYIGQAKVLICSKCMSRGHFKRQCRQAQHTCRVCGDR</sequence>
<dbReference type="Proteomes" id="UP000677228">
    <property type="component" value="Unassembled WGS sequence"/>
</dbReference>
<dbReference type="GO" id="GO:0008270">
    <property type="term" value="F:zinc ion binding"/>
    <property type="evidence" value="ECO:0007669"/>
    <property type="project" value="InterPro"/>
</dbReference>
<dbReference type="EMBL" id="CAJNOQ010015877">
    <property type="protein sequence ID" value="CAF1370394.1"/>
    <property type="molecule type" value="Genomic_DNA"/>
</dbReference>
<evidence type="ECO:0000313" key="2">
    <source>
        <dbReference type="EMBL" id="CAF1370394.1"/>
    </source>
</evidence>
<reference evidence="2" key="1">
    <citation type="submission" date="2021-02" db="EMBL/GenBank/DDBJ databases">
        <authorList>
            <person name="Nowell W R."/>
        </authorList>
    </citation>
    <scope>NUCLEOTIDE SEQUENCE</scope>
</reference>
<keyword evidence="5" id="KW-1185">Reference proteome</keyword>
<dbReference type="Proteomes" id="UP000682733">
    <property type="component" value="Unassembled WGS sequence"/>
</dbReference>
<evidence type="ECO:0008006" key="6">
    <source>
        <dbReference type="Google" id="ProtNLM"/>
    </source>
</evidence>
<organism evidence="2 5">
    <name type="scientific">Didymodactylos carnosus</name>
    <dbReference type="NCBI Taxonomy" id="1234261"/>
    <lineage>
        <taxon>Eukaryota</taxon>
        <taxon>Metazoa</taxon>
        <taxon>Spiralia</taxon>
        <taxon>Gnathifera</taxon>
        <taxon>Rotifera</taxon>
        <taxon>Eurotatoria</taxon>
        <taxon>Bdelloidea</taxon>
        <taxon>Philodinida</taxon>
        <taxon>Philodinidae</taxon>
        <taxon>Didymodactylos</taxon>
    </lineage>
</organism>
<dbReference type="Proteomes" id="UP000681722">
    <property type="component" value="Unassembled WGS sequence"/>
</dbReference>
<dbReference type="EMBL" id="CAJNOK010015664">
    <property type="protein sequence ID" value="CAF1229905.1"/>
    <property type="molecule type" value="Genomic_DNA"/>
</dbReference>
<dbReference type="Proteomes" id="UP000663829">
    <property type="component" value="Unassembled WGS sequence"/>
</dbReference>
<dbReference type="InterPro" id="IPR036875">
    <property type="entry name" value="Znf_CCHC_sf"/>
</dbReference>
<dbReference type="SUPFAM" id="SSF57756">
    <property type="entry name" value="Retrovirus zinc finger-like domains"/>
    <property type="match status" value="1"/>
</dbReference>
<dbReference type="AlphaFoldDB" id="A0A815ILG1"/>
<name>A0A815ILG1_9BILA</name>
<gene>
    <name evidence="2" type="ORF">GPM918_LOCUS31826</name>
    <name evidence="1" type="ORF">OVA965_LOCUS25325</name>
    <name evidence="4" type="ORF">SRO942_LOCUS32480</name>
    <name evidence="3" type="ORF">TMI583_LOCUS26049</name>
</gene>
<dbReference type="EMBL" id="CAJOBC010075164">
    <property type="protein sequence ID" value="CAF4256258.1"/>
    <property type="molecule type" value="Genomic_DNA"/>
</dbReference>
<evidence type="ECO:0000313" key="4">
    <source>
        <dbReference type="EMBL" id="CAF4256258.1"/>
    </source>
</evidence>
<accession>A0A815ILG1</accession>
<protein>
    <recommendedName>
        <fullName evidence="6">CCHC-type domain-containing protein</fullName>
    </recommendedName>
</protein>
<proteinExistence type="predicted"/>
<comment type="caution">
    <text evidence="2">The sequence shown here is derived from an EMBL/GenBank/DDBJ whole genome shotgun (WGS) entry which is preliminary data.</text>
</comment>
<evidence type="ECO:0000313" key="1">
    <source>
        <dbReference type="EMBL" id="CAF1229905.1"/>
    </source>
</evidence>
<dbReference type="OrthoDB" id="10022108at2759"/>
<dbReference type="GO" id="GO:0003676">
    <property type="term" value="F:nucleic acid binding"/>
    <property type="evidence" value="ECO:0007669"/>
    <property type="project" value="InterPro"/>
</dbReference>
<evidence type="ECO:0000313" key="3">
    <source>
        <dbReference type="EMBL" id="CAF4037823.1"/>
    </source>
</evidence>
<dbReference type="EMBL" id="CAJOBA010037206">
    <property type="protein sequence ID" value="CAF4037823.1"/>
    <property type="molecule type" value="Genomic_DNA"/>
</dbReference>